<keyword evidence="3" id="KW-1185">Reference proteome</keyword>
<gene>
    <name evidence="2" type="ORF">CONLIGDRAFT_632155</name>
</gene>
<feature type="compositionally biased region" description="Basic residues" evidence="1">
    <location>
        <begin position="66"/>
        <end position="83"/>
    </location>
</feature>
<dbReference type="Proteomes" id="UP000182658">
    <property type="component" value="Unassembled WGS sequence"/>
</dbReference>
<dbReference type="InParanoid" id="A0A1J7IRE7"/>
<sequence length="89" mass="9894">MTTIIRTARQPLSVLSMGNEPTRRKSKRLAVSYDEKDGDFVFTRAAKKAKTVPLEPENEEPLAPVKAKKATTSRLPKFTKKRVASPPSP</sequence>
<organism evidence="2 3">
    <name type="scientific">Coniochaeta ligniaria NRRL 30616</name>
    <dbReference type="NCBI Taxonomy" id="1408157"/>
    <lineage>
        <taxon>Eukaryota</taxon>
        <taxon>Fungi</taxon>
        <taxon>Dikarya</taxon>
        <taxon>Ascomycota</taxon>
        <taxon>Pezizomycotina</taxon>
        <taxon>Sordariomycetes</taxon>
        <taxon>Sordariomycetidae</taxon>
        <taxon>Coniochaetales</taxon>
        <taxon>Coniochaetaceae</taxon>
        <taxon>Coniochaeta</taxon>
    </lineage>
</organism>
<feature type="region of interest" description="Disordered" evidence="1">
    <location>
        <begin position="49"/>
        <end position="89"/>
    </location>
</feature>
<evidence type="ECO:0000256" key="1">
    <source>
        <dbReference type="SAM" id="MobiDB-lite"/>
    </source>
</evidence>
<evidence type="ECO:0000313" key="3">
    <source>
        <dbReference type="Proteomes" id="UP000182658"/>
    </source>
</evidence>
<protein>
    <submittedName>
        <fullName evidence="2">Uncharacterized protein</fullName>
    </submittedName>
</protein>
<dbReference type="EMBL" id="KV875097">
    <property type="protein sequence ID" value="OIW30046.1"/>
    <property type="molecule type" value="Genomic_DNA"/>
</dbReference>
<reference evidence="2 3" key="1">
    <citation type="submission" date="2016-10" db="EMBL/GenBank/DDBJ databases">
        <title>Draft genome sequence of Coniochaeta ligniaria NRRL30616, a lignocellulolytic fungus for bioabatement of inhibitors in plant biomass hydrolysates.</title>
        <authorList>
            <consortium name="DOE Joint Genome Institute"/>
            <person name="Jimenez D.J."/>
            <person name="Hector R.E."/>
            <person name="Riley R."/>
            <person name="Sun H."/>
            <person name="Grigoriev I.V."/>
            <person name="Van Elsas J.D."/>
            <person name="Nichols N.N."/>
        </authorList>
    </citation>
    <scope>NUCLEOTIDE SEQUENCE [LARGE SCALE GENOMIC DNA]</scope>
    <source>
        <strain evidence="2 3">NRRL 30616</strain>
    </source>
</reference>
<dbReference type="AlphaFoldDB" id="A0A1J7IRE7"/>
<dbReference type="OrthoDB" id="3364649at2759"/>
<accession>A0A1J7IRE7</accession>
<name>A0A1J7IRE7_9PEZI</name>
<evidence type="ECO:0000313" key="2">
    <source>
        <dbReference type="EMBL" id="OIW30046.1"/>
    </source>
</evidence>
<dbReference type="STRING" id="1408157.A0A1J7IRE7"/>
<proteinExistence type="predicted"/>